<feature type="compositionally biased region" description="Acidic residues" evidence="6">
    <location>
        <begin position="15"/>
        <end position="24"/>
    </location>
</feature>
<evidence type="ECO:0000256" key="2">
    <source>
        <dbReference type="ARBA" id="ARBA00022723"/>
    </source>
</evidence>
<dbReference type="Gene3D" id="1.10.630.10">
    <property type="entry name" value="Cytochrome P450"/>
    <property type="match status" value="1"/>
</dbReference>
<evidence type="ECO:0000313" key="8">
    <source>
        <dbReference type="Proteomes" id="UP001291926"/>
    </source>
</evidence>
<dbReference type="SUPFAM" id="SSF48264">
    <property type="entry name" value="Cytochrome P450"/>
    <property type="match status" value="1"/>
</dbReference>
<keyword evidence="8" id="KW-1185">Reference proteome</keyword>
<dbReference type="PANTHER" id="PTHR47947:SF3">
    <property type="entry name" value="CYTOCHROME P450 81D1-LIKE"/>
    <property type="match status" value="1"/>
</dbReference>
<dbReference type="PANTHER" id="PTHR47947">
    <property type="entry name" value="CYTOCHROME P450 82C3-RELATED"/>
    <property type="match status" value="1"/>
</dbReference>
<proteinExistence type="predicted"/>
<comment type="caution">
    <text evidence="7">The sequence shown here is derived from an EMBL/GenBank/DDBJ whole genome shotgun (WGS) entry which is preliminary data.</text>
</comment>
<gene>
    <name evidence="7" type="ORF">RD792_017591</name>
</gene>
<dbReference type="Proteomes" id="UP001291926">
    <property type="component" value="Unassembled WGS sequence"/>
</dbReference>
<evidence type="ECO:0000256" key="5">
    <source>
        <dbReference type="ARBA" id="ARBA00023033"/>
    </source>
</evidence>
<keyword evidence="3" id="KW-0560">Oxidoreductase</keyword>
<keyword evidence="5" id="KW-0503">Monooxygenase</keyword>
<dbReference type="InterPro" id="IPR050651">
    <property type="entry name" value="Plant_Cytochrome_P450_Monoox"/>
</dbReference>
<sequence>MFCGGETNRGNECDSSSEPEAEADDEEDILENIYGVEHKIAVHDISINSGRYTIVEKYHEVDAEEARRVRFIMREMLENSGNTNLGDLLPFLQWVDFMGLEKRFKKLMEKLDKFMQDLVNERRQVILGGVGLLMLLF</sequence>
<name>A0ABR0CMG0_9LAMI</name>
<evidence type="ECO:0000256" key="3">
    <source>
        <dbReference type="ARBA" id="ARBA00023002"/>
    </source>
</evidence>
<feature type="region of interest" description="Disordered" evidence="6">
    <location>
        <begin position="1"/>
        <end position="24"/>
    </location>
</feature>
<evidence type="ECO:0000256" key="1">
    <source>
        <dbReference type="ARBA" id="ARBA00022617"/>
    </source>
</evidence>
<organism evidence="7 8">
    <name type="scientific">Penstemon davidsonii</name>
    <dbReference type="NCBI Taxonomy" id="160366"/>
    <lineage>
        <taxon>Eukaryota</taxon>
        <taxon>Viridiplantae</taxon>
        <taxon>Streptophyta</taxon>
        <taxon>Embryophyta</taxon>
        <taxon>Tracheophyta</taxon>
        <taxon>Spermatophyta</taxon>
        <taxon>Magnoliopsida</taxon>
        <taxon>eudicotyledons</taxon>
        <taxon>Gunneridae</taxon>
        <taxon>Pentapetalae</taxon>
        <taxon>asterids</taxon>
        <taxon>lamiids</taxon>
        <taxon>Lamiales</taxon>
        <taxon>Plantaginaceae</taxon>
        <taxon>Cheloneae</taxon>
        <taxon>Penstemon</taxon>
    </lineage>
</organism>
<accession>A0ABR0CMG0</accession>
<keyword evidence="1" id="KW-0349">Heme</keyword>
<evidence type="ECO:0000313" key="7">
    <source>
        <dbReference type="EMBL" id="KAK4478302.1"/>
    </source>
</evidence>
<reference evidence="7 8" key="1">
    <citation type="journal article" date="2023" name="bioRxiv">
        <title>Genome report: Whole genome sequence and annotation of Penstemon davidsonii.</title>
        <authorList>
            <person name="Ostevik K.L."/>
            <person name="Alabady M."/>
            <person name="Zhang M."/>
            <person name="Rausher M.D."/>
        </authorList>
    </citation>
    <scope>NUCLEOTIDE SEQUENCE [LARGE SCALE GENOMIC DNA]</scope>
    <source>
        <strain evidence="7">DNT005</strain>
        <tissue evidence="7">Whole leaf</tissue>
    </source>
</reference>
<dbReference type="InterPro" id="IPR036396">
    <property type="entry name" value="Cyt_P450_sf"/>
</dbReference>
<keyword evidence="4" id="KW-0408">Iron</keyword>
<evidence type="ECO:0000256" key="4">
    <source>
        <dbReference type="ARBA" id="ARBA00023004"/>
    </source>
</evidence>
<keyword evidence="2" id="KW-0479">Metal-binding</keyword>
<evidence type="ECO:0000256" key="6">
    <source>
        <dbReference type="SAM" id="MobiDB-lite"/>
    </source>
</evidence>
<dbReference type="EMBL" id="JAYDYQ010002688">
    <property type="protein sequence ID" value="KAK4478302.1"/>
    <property type="molecule type" value="Genomic_DNA"/>
</dbReference>
<protein>
    <submittedName>
        <fullName evidence="7">Uncharacterized protein</fullName>
    </submittedName>
</protein>